<sequence>MKGVFKFLALAFIAGLSGAIATFIYHIALARGATPSLDLSYVDFISITLTALSLMITVLGFFVAAASVIGWTTIENKLRDHSVSYFKDQLKKDGQLRTEFEGLIASIAYEGIENFKPHEQEKEDGKEEPEQNGETEYKDEG</sequence>
<keyword evidence="2" id="KW-1133">Transmembrane helix</keyword>
<dbReference type="Proteomes" id="UP000321249">
    <property type="component" value="Unassembled WGS sequence"/>
</dbReference>
<evidence type="ECO:0000256" key="2">
    <source>
        <dbReference type="SAM" id="Phobius"/>
    </source>
</evidence>
<gene>
    <name evidence="3" type="ORF">FRZ32_04095</name>
</gene>
<dbReference type="AlphaFoldDB" id="A0A5C6TRW1"/>
<name>A0A5C6TRW1_9SPHN</name>
<reference evidence="3 4" key="1">
    <citation type="journal article" date="2015" name="J. Microbiol.">
        <title>Sphingosinicella ginsenosidimutans sp. nov., with ginsenoside converting activity.</title>
        <authorList>
            <person name="Kim J.K."/>
            <person name="Kang M.S."/>
            <person name="Park S.C."/>
            <person name="Kim K.M."/>
            <person name="Choi K."/>
            <person name="Yoon M.H."/>
            <person name="Im W.T."/>
        </authorList>
    </citation>
    <scope>NUCLEOTIDE SEQUENCE [LARGE SCALE GENOMIC DNA]</scope>
    <source>
        <strain evidence="3 4">BS-11</strain>
    </source>
</reference>
<organism evidence="3 4">
    <name type="scientific">Allosphingosinicella ginsenosidimutans</name>
    <dbReference type="NCBI Taxonomy" id="1176539"/>
    <lineage>
        <taxon>Bacteria</taxon>
        <taxon>Pseudomonadati</taxon>
        <taxon>Pseudomonadota</taxon>
        <taxon>Alphaproteobacteria</taxon>
        <taxon>Sphingomonadales</taxon>
        <taxon>Sphingomonadaceae</taxon>
        <taxon>Allosphingosinicella</taxon>
    </lineage>
</organism>
<feature type="transmembrane region" description="Helical" evidence="2">
    <location>
        <begin position="7"/>
        <end position="27"/>
    </location>
</feature>
<evidence type="ECO:0000256" key="1">
    <source>
        <dbReference type="SAM" id="MobiDB-lite"/>
    </source>
</evidence>
<dbReference type="OrthoDB" id="8481746at2"/>
<feature type="transmembrane region" description="Helical" evidence="2">
    <location>
        <begin position="47"/>
        <end position="71"/>
    </location>
</feature>
<protein>
    <submittedName>
        <fullName evidence="3">Uncharacterized protein</fullName>
    </submittedName>
</protein>
<evidence type="ECO:0000313" key="3">
    <source>
        <dbReference type="EMBL" id="TXC62920.1"/>
    </source>
</evidence>
<dbReference type="EMBL" id="VOQQ01000001">
    <property type="protein sequence ID" value="TXC62920.1"/>
    <property type="molecule type" value="Genomic_DNA"/>
</dbReference>
<keyword evidence="2" id="KW-0472">Membrane</keyword>
<keyword evidence="2" id="KW-0812">Transmembrane</keyword>
<keyword evidence="4" id="KW-1185">Reference proteome</keyword>
<comment type="caution">
    <text evidence="3">The sequence shown here is derived from an EMBL/GenBank/DDBJ whole genome shotgun (WGS) entry which is preliminary data.</text>
</comment>
<evidence type="ECO:0000313" key="4">
    <source>
        <dbReference type="Proteomes" id="UP000321249"/>
    </source>
</evidence>
<dbReference type="RefSeq" id="WP_147042307.1">
    <property type="nucleotide sequence ID" value="NZ_BAABIR010000002.1"/>
</dbReference>
<accession>A0A5C6TRW1</accession>
<feature type="region of interest" description="Disordered" evidence="1">
    <location>
        <begin position="114"/>
        <end position="141"/>
    </location>
</feature>
<proteinExistence type="predicted"/>